<accession>A0A940XBK6</accession>
<dbReference type="Pfam" id="PF13333">
    <property type="entry name" value="rve_2"/>
    <property type="match status" value="1"/>
</dbReference>
<comment type="caution">
    <text evidence="2">The sequence shown here is derived from an EMBL/GenBank/DDBJ whole genome shotgun (WGS) entry which is preliminary data.</text>
</comment>
<proteinExistence type="predicted"/>
<evidence type="ECO:0000313" key="2">
    <source>
        <dbReference type="EMBL" id="MBP4138996.1"/>
    </source>
</evidence>
<dbReference type="EMBL" id="JAGFBV010000020">
    <property type="protein sequence ID" value="MBP4138996.1"/>
    <property type="molecule type" value="Genomic_DNA"/>
</dbReference>
<organism evidence="2 4">
    <name type="scientific">Flavobacterium geliluteum</name>
    <dbReference type="NCBI Taxonomy" id="2816120"/>
    <lineage>
        <taxon>Bacteria</taxon>
        <taxon>Pseudomonadati</taxon>
        <taxon>Bacteroidota</taxon>
        <taxon>Flavobacteriia</taxon>
        <taxon>Flavobacteriales</taxon>
        <taxon>Flavobacteriaceae</taxon>
        <taxon>Flavobacterium</taxon>
    </lineage>
</organism>
<dbReference type="GO" id="GO:0015074">
    <property type="term" value="P:DNA integration"/>
    <property type="evidence" value="ECO:0007669"/>
    <property type="project" value="InterPro"/>
</dbReference>
<reference evidence="2 4" key="1">
    <citation type="submission" date="2021-03" db="EMBL/GenBank/DDBJ databases">
        <title>Flavobacterium Flabelliformis Sp. Nov. And Flavobacterium Geliluteum Sp. Nov., Two Novel Multidrug Resistant Psychrophilic Species Isolated From Antarctica.</title>
        <authorList>
            <person name="Kralova S."/>
            <person name="Busse H.J."/>
            <person name="Bezdicek M."/>
            <person name="Nykrynova M."/>
            <person name="Kroupova E."/>
            <person name="Krsek D."/>
            <person name="Sedlacek I."/>
        </authorList>
    </citation>
    <scope>NUCLEOTIDE SEQUENCE [LARGE SCALE GENOMIC DNA]</scope>
    <source>
        <strain evidence="2 4">P7388</strain>
    </source>
</reference>
<dbReference type="EMBL" id="JAGFBV010000040">
    <property type="protein sequence ID" value="MBP4139907.1"/>
    <property type="molecule type" value="Genomic_DNA"/>
</dbReference>
<dbReference type="AlphaFoldDB" id="A0A940XBK6"/>
<feature type="domain" description="Integrase catalytic" evidence="1">
    <location>
        <begin position="1"/>
        <end position="26"/>
    </location>
</feature>
<sequence length="30" mass="3783">EYIDYYNNDRIKLNLKGMSPIQYRAHYYQI</sequence>
<evidence type="ECO:0000313" key="3">
    <source>
        <dbReference type="EMBL" id="MBP4139907.1"/>
    </source>
</evidence>
<feature type="non-terminal residue" evidence="2">
    <location>
        <position position="1"/>
    </location>
</feature>
<dbReference type="RefSeq" id="WP_210666978.1">
    <property type="nucleotide sequence ID" value="NZ_JAGFBV010000020.1"/>
</dbReference>
<dbReference type="InterPro" id="IPR001584">
    <property type="entry name" value="Integrase_cat-core"/>
</dbReference>
<keyword evidence="4" id="KW-1185">Reference proteome</keyword>
<name>A0A940XBK6_9FLAO</name>
<evidence type="ECO:0000313" key="4">
    <source>
        <dbReference type="Proteomes" id="UP000675047"/>
    </source>
</evidence>
<evidence type="ECO:0000259" key="1">
    <source>
        <dbReference type="Pfam" id="PF13333"/>
    </source>
</evidence>
<dbReference type="Proteomes" id="UP000675047">
    <property type="component" value="Unassembled WGS sequence"/>
</dbReference>
<protein>
    <submittedName>
        <fullName evidence="2">IS3 family transposase</fullName>
    </submittedName>
</protein>
<gene>
    <name evidence="2" type="ORF">J3495_13005</name>
    <name evidence="3" type="ORF">J3495_17680</name>
</gene>